<evidence type="ECO:0000313" key="9">
    <source>
        <dbReference type="Proteomes" id="UP001314635"/>
    </source>
</evidence>
<evidence type="ECO:0000256" key="4">
    <source>
        <dbReference type="ARBA" id="ARBA00022989"/>
    </source>
</evidence>
<dbReference type="PANTHER" id="PTHR35007">
    <property type="entry name" value="INTEGRAL MEMBRANE PROTEIN-RELATED"/>
    <property type="match status" value="1"/>
</dbReference>
<comment type="caution">
    <text evidence="8">The sequence shown here is derived from an EMBL/GenBank/DDBJ whole genome shotgun (WGS) entry which is preliminary data.</text>
</comment>
<keyword evidence="9" id="KW-1185">Reference proteome</keyword>
<feature type="domain" description="Type II secretion system protein GspF" evidence="7">
    <location>
        <begin position="148"/>
        <end position="273"/>
    </location>
</feature>
<proteinExistence type="predicted"/>
<dbReference type="InterPro" id="IPR042094">
    <property type="entry name" value="T2SS_GspF_sf"/>
</dbReference>
<sequence>MSSVIGLALVLLLIGGVVLTAALLMGRRTRLEIEKRVNLVAGKRETPGFADGLGELLKTRKFDARVRRIFTIGIKYTWAMRSGALKLLLIAALSAGGMWFLTQQLLGLSSLLAVAASAAASFFAPRLLLSREQKQTERMFVDLFPDAVDTVARMLRAGLPITVAMRTVAVDGSPPVSRVFGLIADELRIGVPLEEALDTNSREIGLPDFRFFAVAMTLQFATGGNLTATLESLSDIIRKRRAARLKAKAATGEIRLTAYTLGAIPILTTGALLVVQPRYLTPLWTDPRGHLILVLAGALLLLSFLTMRKMMRSVTNA</sequence>
<dbReference type="InterPro" id="IPR018076">
    <property type="entry name" value="T2SS_GspF_dom"/>
</dbReference>
<keyword evidence="5 6" id="KW-0472">Membrane</keyword>
<evidence type="ECO:0000256" key="5">
    <source>
        <dbReference type="ARBA" id="ARBA00023136"/>
    </source>
</evidence>
<feature type="transmembrane region" description="Helical" evidence="6">
    <location>
        <begin position="84"/>
        <end position="102"/>
    </location>
</feature>
<feature type="transmembrane region" description="Helical" evidence="6">
    <location>
        <begin position="108"/>
        <end position="129"/>
    </location>
</feature>
<dbReference type="EMBL" id="JAFCLK010000040">
    <property type="protein sequence ID" value="MBR1140390.1"/>
    <property type="molecule type" value="Genomic_DNA"/>
</dbReference>
<evidence type="ECO:0000256" key="1">
    <source>
        <dbReference type="ARBA" id="ARBA00004651"/>
    </source>
</evidence>
<name>A0ABS5GGD2_9BRAD</name>
<feature type="transmembrane region" description="Helical" evidence="6">
    <location>
        <begin position="256"/>
        <end position="276"/>
    </location>
</feature>
<comment type="subcellular location">
    <subcellularLocation>
        <location evidence="1">Cell membrane</location>
        <topology evidence="1">Multi-pass membrane protein</topology>
    </subcellularLocation>
</comment>
<dbReference type="Pfam" id="PF00482">
    <property type="entry name" value="T2SSF"/>
    <property type="match status" value="1"/>
</dbReference>
<keyword evidence="3 6" id="KW-0812">Transmembrane</keyword>
<dbReference type="RefSeq" id="WP_049795325.1">
    <property type="nucleotide sequence ID" value="NZ_JAFCLK010000040.1"/>
</dbReference>
<dbReference type="PANTHER" id="PTHR35007:SF1">
    <property type="entry name" value="PILUS ASSEMBLY PROTEIN"/>
    <property type="match status" value="1"/>
</dbReference>
<evidence type="ECO:0000256" key="2">
    <source>
        <dbReference type="ARBA" id="ARBA00022475"/>
    </source>
</evidence>
<dbReference type="Proteomes" id="UP001314635">
    <property type="component" value="Unassembled WGS sequence"/>
</dbReference>
<reference evidence="9" key="1">
    <citation type="journal article" date="2021" name="ISME J.">
        <title>Evolutionary origin and ecological implication of a unique nif island in free-living Bradyrhizobium lineages.</title>
        <authorList>
            <person name="Tao J."/>
        </authorList>
    </citation>
    <scope>NUCLEOTIDE SEQUENCE [LARGE SCALE GENOMIC DNA]</scope>
    <source>
        <strain evidence="9">SZCCT0094</strain>
    </source>
</reference>
<keyword evidence="2" id="KW-1003">Cell membrane</keyword>
<protein>
    <submittedName>
        <fullName evidence="8">Type II secretion system F family protein</fullName>
    </submittedName>
</protein>
<feature type="transmembrane region" description="Helical" evidence="6">
    <location>
        <begin position="288"/>
        <end position="307"/>
    </location>
</feature>
<evidence type="ECO:0000259" key="7">
    <source>
        <dbReference type="Pfam" id="PF00482"/>
    </source>
</evidence>
<keyword evidence="4 6" id="KW-1133">Transmembrane helix</keyword>
<evidence type="ECO:0000256" key="3">
    <source>
        <dbReference type="ARBA" id="ARBA00022692"/>
    </source>
</evidence>
<feature type="transmembrane region" description="Helical" evidence="6">
    <location>
        <begin position="6"/>
        <end position="26"/>
    </location>
</feature>
<gene>
    <name evidence="8" type="ORF">JQ619_31995</name>
</gene>
<evidence type="ECO:0000256" key="6">
    <source>
        <dbReference type="SAM" id="Phobius"/>
    </source>
</evidence>
<evidence type="ECO:0000313" key="8">
    <source>
        <dbReference type="EMBL" id="MBR1140390.1"/>
    </source>
</evidence>
<dbReference type="Gene3D" id="1.20.81.30">
    <property type="entry name" value="Type II secretion system (T2SS), domain F"/>
    <property type="match status" value="1"/>
</dbReference>
<accession>A0ABS5GGD2</accession>
<organism evidence="8 9">
    <name type="scientific">Bradyrhizobium denitrificans</name>
    <dbReference type="NCBI Taxonomy" id="2734912"/>
    <lineage>
        <taxon>Bacteria</taxon>
        <taxon>Pseudomonadati</taxon>
        <taxon>Pseudomonadota</taxon>
        <taxon>Alphaproteobacteria</taxon>
        <taxon>Hyphomicrobiales</taxon>
        <taxon>Nitrobacteraceae</taxon>
        <taxon>Bradyrhizobium</taxon>
    </lineage>
</organism>